<name>A0A0X8JG80_ACTRD</name>
<dbReference type="Gene3D" id="3.30.1220.10">
    <property type="entry name" value="CobW-like, C-terminal domain"/>
    <property type="match status" value="1"/>
</dbReference>
<comment type="catalytic activity">
    <reaction evidence="5">
        <text>GTP + H2O = GDP + phosphate + H(+)</text>
        <dbReference type="Rhea" id="RHEA:19669"/>
        <dbReference type="ChEBI" id="CHEBI:15377"/>
        <dbReference type="ChEBI" id="CHEBI:15378"/>
        <dbReference type="ChEBI" id="CHEBI:37565"/>
        <dbReference type="ChEBI" id="CHEBI:43474"/>
        <dbReference type="ChEBI" id="CHEBI:58189"/>
    </reaction>
    <physiologicalReaction direction="left-to-right" evidence="5">
        <dbReference type="Rhea" id="RHEA:19670"/>
    </physiologicalReaction>
</comment>
<dbReference type="STRING" id="111015.AXF14_12645"/>
<keyword evidence="2" id="KW-0378">Hydrolase</keyword>
<sequence length="356" mass="36999">MSSRRPVPVIAVSGYLGAGKTTLLNHLLRTRGASLGVIINDFGDINVDAALVAGEVDEPVGISGGCLCCLPDAGGIDASLARLVRARADLDAIIIEASGVAEPENLARLLRSSASRSTRFAGLIEVVDALHESTTIDAGSEPPARYAAATLVAVTQTEHLEPADRDTEMARVRERVAARNRRAHVVEAPGGRLDPLLVLDVAQRPTPPGELPLAELVREARAEQHEHHGGHHHDHVHARSAGVPAGAPVDAGRLADLLETPPASAYRLKGTVDVAGPAAGEHRVRRYVVNAVAGRVHLTAEPAASPVSDPPTGLVAIGTALADDVEDRLADALAPAAAPSAAAGTARLERLRRRSA</sequence>
<dbReference type="SMART" id="SM00833">
    <property type="entry name" value="CobW_C"/>
    <property type="match status" value="1"/>
</dbReference>
<feature type="region of interest" description="Disordered" evidence="6">
    <location>
        <begin position="334"/>
        <end position="356"/>
    </location>
</feature>
<comment type="similarity">
    <text evidence="4">Belongs to the SIMIBI class G3E GTPase family. ZNG1 subfamily.</text>
</comment>
<keyword evidence="1" id="KW-0547">Nucleotide-binding</keyword>
<dbReference type="InterPro" id="IPR027417">
    <property type="entry name" value="P-loop_NTPase"/>
</dbReference>
<gene>
    <name evidence="8" type="ORF">AXF14_12645</name>
</gene>
<keyword evidence="3" id="KW-0143">Chaperone</keyword>
<accession>A0A0X8JG80</accession>
<dbReference type="InterPro" id="IPR003495">
    <property type="entry name" value="CobW/HypB/UreG_nucleotide-bd"/>
</dbReference>
<evidence type="ECO:0000256" key="6">
    <source>
        <dbReference type="SAM" id="MobiDB-lite"/>
    </source>
</evidence>
<evidence type="ECO:0000313" key="8">
    <source>
        <dbReference type="EMBL" id="AMD88268.1"/>
    </source>
</evidence>
<evidence type="ECO:0000313" key="9">
    <source>
        <dbReference type="Proteomes" id="UP000065220"/>
    </source>
</evidence>
<dbReference type="InterPro" id="IPR036627">
    <property type="entry name" value="CobW-likC_sf"/>
</dbReference>
<dbReference type="RefSeq" id="WP_067943728.1">
    <property type="nucleotide sequence ID" value="NZ_CP014228.1"/>
</dbReference>
<evidence type="ECO:0000256" key="3">
    <source>
        <dbReference type="ARBA" id="ARBA00023186"/>
    </source>
</evidence>
<feature type="compositionally biased region" description="Low complexity" evidence="6">
    <location>
        <begin position="334"/>
        <end position="346"/>
    </location>
</feature>
<dbReference type="InterPro" id="IPR011629">
    <property type="entry name" value="CobW-like_C"/>
</dbReference>
<dbReference type="AlphaFoldDB" id="A0A0X8JG80"/>
<evidence type="ECO:0000256" key="2">
    <source>
        <dbReference type="ARBA" id="ARBA00022801"/>
    </source>
</evidence>
<dbReference type="PANTHER" id="PTHR13748">
    <property type="entry name" value="COBW-RELATED"/>
    <property type="match status" value="1"/>
</dbReference>
<proteinExistence type="inferred from homology"/>
<dbReference type="GO" id="GO:0005737">
    <property type="term" value="C:cytoplasm"/>
    <property type="evidence" value="ECO:0007669"/>
    <property type="project" value="TreeGrafter"/>
</dbReference>
<organism evidence="8 9">
    <name type="scientific">Actinomyces radicidentis</name>
    <dbReference type="NCBI Taxonomy" id="111015"/>
    <lineage>
        <taxon>Bacteria</taxon>
        <taxon>Bacillati</taxon>
        <taxon>Actinomycetota</taxon>
        <taxon>Actinomycetes</taxon>
        <taxon>Actinomycetales</taxon>
        <taxon>Actinomycetaceae</taxon>
        <taxon>Actinomyces</taxon>
    </lineage>
</organism>
<dbReference type="Gene3D" id="3.40.50.300">
    <property type="entry name" value="P-loop containing nucleotide triphosphate hydrolases"/>
    <property type="match status" value="1"/>
</dbReference>
<dbReference type="Proteomes" id="UP000065220">
    <property type="component" value="Chromosome"/>
</dbReference>
<dbReference type="Pfam" id="PF07683">
    <property type="entry name" value="CobW_C"/>
    <property type="match status" value="1"/>
</dbReference>
<dbReference type="SUPFAM" id="SSF52540">
    <property type="entry name" value="P-loop containing nucleoside triphosphate hydrolases"/>
    <property type="match status" value="1"/>
</dbReference>
<reference evidence="9" key="1">
    <citation type="submission" date="2016-02" db="EMBL/GenBank/DDBJ databases">
        <authorList>
            <person name="Holder M.E."/>
            <person name="Ajami N.J."/>
            <person name="Petrosino J.F."/>
        </authorList>
    </citation>
    <scope>NUCLEOTIDE SEQUENCE [LARGE SCALE GENOMIC DNA]</scope>
    <source>
        <strain evidence="9">CCUG 36733</strain>
    </source>
</reference>
<protein>
    <submittedName>
        <fullName evidence="8">Cobalamin biosynthesis protein CobW</fullName>
    </submittedName>
</protein>
<dbReference type="KEGG" id="ard:AXF14_12645"/>
<dbReference type="PANTHER" id="PTHR13748:SF62">
    <property type="entry name" value="COBW DOMAIN-CONTAINING PROTEIN"/>
    <property type="match status" value="1"/>
</dbReference>
<dbReference type="EMBL" id="CP014228">
    <property type="protein sequence ID" value="AMD88268.1"/>
    <property type="molecule type" value="Genomic_DNA"/>
</dbReference>
<feature type="domain" description="CobW C-terminal" evidence="7">
    <location>
        <begin position="238"/>
        <end position="333"/>
    </location>
</feature>
<evidence type="ECO:0000256" key="4">
    <source>
        <dbReference type="ARBA" id="ARBA00034320"/>
    </source>
</evidence>
<evidence type="ECO:0000259" key="7">
    <source>
        <dbReference type="SMART" id="SM00833"/>
    </source>
</evidence>
<dbReference type="Pfam" id="PF02492">
    <property type="entry name" value="cobW"/>
    <property type="match status" value="1"/>
</dbReference>
<dbReference type="GO" id="GO:0016787">
    <property type="term" value="F:hydrolase activity"/>
    <property type="evidence" value="ECO:0007669"/>
    <property type="project" value="UniProtKB-KW"/>
</dbReference>
<dbReference type="GO" id="GO:0000166">
    <property type="term" value="F:nucleotide binding"/>
    <property type="evidence" value="ECO:0007669"/>
    <property type="project" value="UniProtKB-KW"/>
</dbReference>
<dbReference type="InterPro" id="IPR051316">
    <property type="entry name" value="Zinc-reg_GTPase_activator"/>
</dbReference>
<dbReference type="OrthoDB" id="9808822at2"/>
<evidence type="ECO:0000256" key="1">
    <source>
        <dbReference type="ARBA" id="ARBA00022741"/>
    </source>
</evidence>
<evidence type="ECO:0000256" key="5">
    <source>
        <dbReference type="ARBA" id="ARBA00049117"/>
    </source>
</evidence>
<keyword evidence="9" id="KW-1185">Reference proteome</keyword>